<dbReference type="eggNOG" id="COG2334">
    <property type="taxonomic scope" value="Bacteria"/>
</dbReference>
<feature type="region of interest" description="Disordered" evidence="1">
    <location>
        <begin position="72"/>
        <end position="108"/>
    </location>
</feature>
<dbReference type="OrthoDB" id="236897at2"/>
<keyword evidence="3" id="KW-0808">Transferase</keyword>
<sequence length="364" mass="38440">MSDIDVAGALGEHFALDVREVVPIGEGTDRAATVWKVQVPSGRAYAVKWTSGGSPAGLVLSSVLAAVRPDTTPASATRGAPAPELDGAPAPELDGAPAPEPDGAPAPVRTRAGALWATVAGRRLSVVEWLPGRSAAESAPTSEHWVAFGRLLSALHGLPLDDELRRWLPREDFDPSRWAAAFDRVDAALDRAPDRGEDGCLTRLAALWRQRRDDLRGVRERTVRAGRSLSARAGDVRIVPCHGDAHVGNLVLTGADTVALLDFDDCVLAPPERDLMFVLGGGVFPGRLVTPEQQEAFLRGYGAHATDDRLLSYYRGLRVLEDVADPAAVVLDTTAAQAQRSDNLGYVAATLAPGGLLDQALGVG</sequence>
<evidence type="ECO:0000256" key="1">
    <source>
        <dbReference type="SAM" id="MobiDB-lite"/>
    </source>
</evidence>
<evidence type="ECO:0000313" key="3">
    <source>
        <dbReference type="EMBL" id="EID56395.1"/>
    </source>
</evidence>
<name>I0V8E2_9PSEU</name>
<dbReference type="AlphaFoldDB" id="I0V8E2"/>
<keyword evidence="4" id="KW-1185">Reference proteome</keyword>
<reference evidence="3 4" key="1">
    <citation type="submission" date="2012-01" db="EMBL/GenBank/DDBJ databases">
        <title>Improved High-Quality Draft sequence of Saccharomonospora xinjiangensis XJ-54.</title>
        <authorList>
            <consortium name="US DOE Joint Genome Institute"/>
            <person name="Lucas S."/>
            <person name="Han J."/>
            <person name="Lapidus A."/>
            <person name="Cheng J.-F."/>
            <person name="Goodwin L."/>
            <person name="Pitluck S."/>
            <person name="Peters L."/>
            <person name="Mikhailova N."/>
            <person name="Teshima H."/>
            <person name="Detter J.C."/>
            <person name="Han C."/>
            <person name="Tapia R."/>
            <person name="Land M."/>
            <person name="Hauser L."/>
            <person name="Kyrpides N."/>
            <person name="Ivanova N."/>
            <person name="Pagani I."/>
            <person name="Brambilla E.-M."/>
            <person name="Klenk H.-P."/>
            <person name="Woyke T."/>
        </authorList>
    </citation>
    <scope>NUCLEOTIDE SEQUENCE [LARGE SCALE GENOMIC DNA]</scope>
    <source>
        <strain evidence="3 4">XJ-54</strain>
    </source>
</reference>
<dbReference type="STRING" id="882086.SacxiDRAFT_4214"/>
<gene>
    <name evidence="3" type="ORF">SacxiDRAFT_4214</name>
</gene>
<dbReference type="HOGENOM" id="CLU_068889_0_0_11"/>
<organism evidence="3 4">
    <name type="scientific">Saccharomonospora xinjiangensis XJ-54</name>
    <dbReference type="NCBI Taxonomy" id="882086"/>
    <lineage>
        <taxon>Bacteria</taxon>
        <taxon>Bacillati</taxon>
        <taxon>Actinomycetota</taxon>
        <taxon>Actinomycetes</taxon>
        <taxon>Pseudonocardiales</taxon>
        <taxon>Pseudonocardiaceae</taxon>
        <taxon>Saccharomonospora</taxon>
    </lineage>
</organism>
<dbReference type="Proteomes" id="UP000004691">
    <property type="component" value="Unassembled WGS sequence"/>
</dbReference>
<feature type="domain" description="Aminoglycoside phosphotransferase" evidence="2">
    <location>
        <begin position="107"/>
        <end position="305"/>
    </location>
</feature>
<accession>I0V8E2</accession>
<dbReference type="GO" id="GO:0016301">
    <property type="term" value="F:kinase activity"/>
    <property type="evidence" value="ECO:0007669"/>
    <property type="project" value="UniProtKB-KW"/>
</dbReference>
<evidence type="ECO:0000313" key="4">
    <source>
        <dbReference type="Proteomes" id="UP000004691"/>
    </source>
</evidence>
<dbReference type="InterPro" id="IPR011009">
    <property type="entry name" value="Kinase-like_dom_sf"/>
</dbReference>
<dbReference type="InterPro" id="IPR002575">
    <property type="entry name" value="Aminoglycoside_PTrfase"/>
</dbReference>
<dbReference type="Pfam" id="PF01636">
    <property type="entry name" value="APH"/>
    <property type="match status" value="1"/>
</dbReference>
<dbReference type="RefSeq" id="WP_006240628.1">
    <property type="nucleotide sequence ID" value="NZ_JH636049.1"/>
</dbReference>
<keyword evidence="3" id="KW-0418">Kinase</keyword>
<dbReference type="Gene3D" id="1.20.58.840">
    <property type="match status" value="1"/>
</dbReference>
<dbReference type="SUPFAM" id="SSF56112">
    <property type="entry name" value="Protein kinase-like (PK-like)"/>
    <property type="match status" value="1"/>
</dbReference>
<protein>
    <submittedName>
        <fullName evidence="3">Putative homoserine kinase type II (Protein kinase fold)</fullName>
    </submittedName>
</protein>
<dbReference type="EMBL" id="JH636049">
    <property type="protein sequence ID" value="EID56395.1"/>
    <property type="molecule type" value="Genomic_DNA"/>
</dbReference>
<dbReference type="Gene3D" id="1.10.510.10">
    <property type="entry name" value="Transferase(Phosphotransferase) domain 1"/>
    <property type="match status" value="1"/>
</dbReference>
<proteinExistence type="predicted"/>
<evidence type="ECO:0000259" key="2">
    <source>
        <dbReference type="Pfam" id="PF01636"/>
    </source>
</evidence>
<dbReference type="Gene3D" id="3.30.200.20">
    <property type="entry name" value="Phosphorylase Kinase, domain 1"/>
    <property type="match status" value="1"/>
</dbReference>